<name>A0A7X6GVV3_9RHOB</name>
<reference evidence="3 4" key="1">
    <citation type="submission" date="2020-04" db="EMBL/GenBank/DDBJ databases">
        <authorList>
            <person name="Yoon J."/>
        </authorList>
    </citation>
    <scope>NUCLEOTIDE SEQUENCE [LARGE SCALE GENOMIC DNA]</scope>
    <source>
        <strain evidence="3 4">KMU-115</strain>
    </source>
</reference>
<feature type="transmembrane region" description="Helical" evidence="1">
    <location>
        <begin position="66"/>
        <end position="86"/>
    </location>
</feature>
<dbReference type="AlphaFoldDB" id="A0A7X6GVV3"/>
<dbReference type="EMBL" id="JAAZQQ010000001">
    <property type="protein sequence ID" value="NKX43329.1"/>
    <property type="molecule type" value="Genomic_DNA"/>
</dbReference>
<feature type="signal peptide" evidence="2">
    <location>
        <begin position="1"/>
        <end position="19"/>
    </location>
</feature>
<keyword evidence="1" id="KW-1133">Transmembrane helix</keyword>
<evidence type="ECO:0000313" key="3">
    <source>
        <dbReference type="EMBL" id="NKX43329.1"/>
    </source>
</evidence>
<evidence type="ECO:0000256" key="2">
    <source>
        <dbReference type="SAM" id="SignalP"/>
    </source>
</evidence>
<keyword evidence="2" id="KW-0732">Signal</keyword>
<comment type="caution">
    <text evidence="3">The sequence shown here is derived from an EMBL/GenBank/DDBJ whole genome shotgun (WGS) entry which is preliminary data.</text>
</comment>
<keyword evidence="4" id="KW-1185">Reference proteome</keyword>
<protein>
    <recommendedName>
        <fullName evidence="5">DUF1772 domain-containing protein</fullName>
    </recommendedName>
</protein>
<evidence type="ECO:0000256" key="1">
    <source>
        <dbReference type="SAM" id="Phobius"/>
    </source>
</evidence>
<accession>A0A7X6GVV3</accession>
<feature type="chain" id="PRO_5031552449" description="DUF1772 domain-containing protein" evidence="2">
    <location>
        <begin position="20"/>
        <end position="183"/>
    </location>
</feature>
<dbReference type="RefSeq" id="WP_168621702.1">
    <property type="nucleotide sequence ID" value="NZ_JAAZQQ010000001.1"/>
</dbReference>
<proteinExistence type="predicted"/>
<sequence length="183" mass="18730">MRLGKFPTFFLLMALAALAAAVFGALHNQLSYSVGPDYFLSLKFPQFGIAEGTAPRVGAAQVGVLASWWMGAAVALPAMLYGLFAVPTARSYLAAGIGAIGLVVVLATFAALAGLVGGLVADATGVLDDVVQPPAGVDRSDFLRAGFMHDASYAAGALGALLAFWPMRRAKAIDSAQAAQRAG</sequence>
<keyword evidence="1" id="KW-0812">Transmembrane</keyword>
<organism evidence="3 4">
    <name type="scientific">Roseicyclus persicicus</name>
    <dbReference type="NCBI Taxonomy" id="2650661"/>
    <lineage>
        <taxon>Bacteria</taxon>
        <taxon>Pseudomonadati</taxon>
        <taxon>Pseudomonadota</taxon>
        <taxon>Alphaproteobacteria</taxon>
        <taxon>Rhodobacterales</taxon>
        <taxon>Roseobacteraceae</taxon>
        <taxon>Roseicyclus</taxon>
    </lineage>
</organism>
<feature type="transmembrane region" description="Helical" evidence="1">
    <location>
        <begin position="93"/>
        <end position="121"/>
    </location>
</feature>
<keyword evidence="1" id="KW-0472">Membrane</keyword>
<dbReference type="Proteomes" id="UP000526408">
    <property type="component" value="Unassembled WGS sequence"/>
</dbReference>
<evidence type="ECO:0000313" key="4">
    <source>
        <dbReference type="Proteomes" id="UP000526408"/>
    </source>
</evidence>
<gene>
    <name evidence="3" type="ORF">HCU73_01905</name>
</gene>
<evidence type="ECO:0008006" key="5">
    <source>
        <dbReference type="Google" id="ProtNLM"/>
    </source>
</evidence>
<feature type="transmembrane region" description="Helical" evidence="1">
    <location>
        <begin position="147"/>
        <end position="165"/>
    </location>
</feature>